<keyword evidence="9" id="KW-1185">Reference proteome</keyword>
<feature type="domain" description="RmlD-like substrate binding" evidence="7">
    <location>
        <begin position="1"/>
        <end position="287"/>
    </location>
</feature>
<evidence type="ECO:0000256" key="5">
    <source>
        <dbReference type="ARBA" id="ARBA00048200"/>
    </source>
</evidence>
<name>A0ABQ3IRL2_9GAMM</name>
<dbReference type="NCBIfam" id="TIGR01214">
    <property type="entry name" value="rmlD"/>
    <property type="match status" value="1"/>
</dbReference>
<keyword evidence="6" id="KW-0521">NADP</keyword>
<organism evidence="8 9">
    <name type="scientific">Thalassotalea profundi</name>
    <dbReference type="NCBI Taxonomy" id="2036687"/>
    <lineage>
        <taxon>Bacteria</taxon>
        <taxon>Pseudomonadati</taxon>
        <taxon>Pseudomonadota</taxon>
        <taxon>Gammaproteobacteria</taxon>
        <taxon>Alteromonadales</taxon>
        <taxon>Colwelliaceae</taxon>
        <taxon>Thalassotalea</taxon>
    </lineage>
</organism>
<comment type="catalytic activity">
    <reaction evidence="5 6">
        <text>dTDP-beta-L-rhamnose + NADP(+) = dTDP-4-dehydro-beta-L-rhamnose + NADPH + H(+)</text>
        <dbReference type="Rhea" id="RHEA:21796"/>
        <dbReference type="ChEBI" id="CHEBI:15378"/>
        <dbReference type="ChEBI" id="CHEBI:57510"/>
        <dbReference type="ChEBI" id="CHEBI:57783"/>
        <dbReference type="ChEBI" id="CHEBI:58349"/>
        <dbReference type="ChEBI" id="CHEBI:62830"/>
        <dbReference type="EC" id="1.1.1.133"/>
    </reaction>
</comment>
<dbReference type="InterPro" id="IPR036291">
    <property type="entry name" value="NAD(P)-bd_dom_sf"/>
</dbReference>
<dbReference type="EC" id="1.1.1.133" evidence="3 6"/>
<dbReference type="PANTHER" id="PTHR10491">
    <property type="entry name" value="DTDP-4-DEHYDRORHAMNOSE REDUCTASE"/>
    <property type="match status" value="1"/>
</dbReference>
<evidence type="ECO:0000313" key="8">
    <source>
        <dbReference type="EMBL" id="GHE89496.1"/>
    </source>
</evidence>
<dbReference type="Proteomes" id="UP000626370">
    <property type="component" value="Unassembled WGS sequence"/>
</dbReference>
<evidence type="ECO:0000259" key="7">
    <source>
        <dbReference type="Pfam" id="PF04321"/>
    </source>
</evidence>
<dbReference type="PANTHER" id="PTHR10491:SF4">
    <property type="entry name" value="METHIONINE ADENOSYLTRANSFERASE 2 SUBUNIT BETA"/>
    <property type="match status" value="1"/>
</dbReference>
<evidence type="ECO:0000256" key="3">
    <source>
        <dbReference type="ARBA" id="ARBA00012929"/>
    </source>
</evidence>
<evidence type="ECO:0000313" key="9">
    <source>
        <dbReference type="Proteomes" id="UP000626370"/>
    </source>
</evidence>
<protein>
    <recommendedName>
        <fullName evidence="4 6">dTDP-4-dehydrorhamnose reductase</fullName>
        <ecNumber evidence="3 6">1.1.1.133</ecNumber>
    </recommendedName>
</protein>
<accession>A0ABQ3IRL2</accession>
<comment type="cofactor">
    <cofactor evidence="6">
        <name>Mg(2+)</name>
        <dbReference type="ChEBI" id="CHEBI:18420"/>
    </cofactor>
    <text evidence="6">Binds 1 Mg(2+) ion per monomer.</text>
</comment>
<comment type="function">
    <text evidence="6">Catalyzes the reduction of dTDP-6-deoxy-L-lyxo-4-hexulose to yield dTDP-L-rhamnose.</text>
</comment>
<comment type="caution">
    <text evidence="8">The sequence shown here is derived from an EMBL/GenBank/DDBJ whole genome shotgun (WGS) entry which is preliminary data.</text>
</comment>
<reference evidence="9" key="1">
    <citation type="journal article" date="2019" name="Int. J. Syst. Evol. Microbiol.">
        <title>The Global Catalogue of Microorganisms (GCM) 10K type strain sequencing project: providing services to taxonomists for standard genome sequencing and annotation.</title>
        <authorList>
            <consortium name="The Broad Institute Genomics Platform"/>
            <consortium name="The Broad Institute Genome Sequencing Center for Infectious Disease"/>
            <person name="Wu L."/>
            <person name="Ma J."/>
        </authorList>
    </citation>
    <scope>NUCLEOTIDE SEQUENCE [LARGE SCALE GENOMIC DNA]</scope>
    <source>
        <strain evidence="9">CGMCC 1.15922</strain>
    </source>
</reference>
<evidence type="ECO:0000256" key="4">
    <source>
        <dbReference type="ARBA" id="ARBA00017099"/>
    </source>
</evidence>
<evidence type="ECO:0000256" key="6">
    <source>
        <dbReference type="RuleBase" id="RU364082"/>
    </source>
</evidence>
<dbReference type="Pfam" id="PF04321">
    <property type="entry name" value="RmlD_sub_bind"/>
    <property type="match status" value="1"/>
</dbReference>
<dbReference type="RefSeq" id="WP_189378009.1">
    <property type="nucleotide sequence ID" value="NZ_BNAH01000006.1"/>
</dbReference>
<dbReference type="InterPro" id="IPR029903">
    <property type="entry name" value="RmlD-like-bd"/>
</dbReference>
<comment type="similarity">
    <text evidence="2 6">Belongs to the dTDP-4-dehydrorhamnose reductase family.</text>
</comment>
<evidence type="ECO:0000256" key="1">
    <source>
        <dbReference type="ARBA" id="ARBA00004781"/>
    </source>
</evidence>
<comment type="pathway">
    <text evidence="1 6">Carbohydrate biosynthesis; dTDP-L-rhamnose biosynthesis.</text>
</comment>
<dbReference type="InterPro" id="IPR005913">
    <property type="entry name" value="dTDP_dehydrorham_reduct"/>
</dbReference>
<dbReference type="Gene3D" id="3.90.25.10">
    <property type="entry name" value="UDP-galactose 4-epimerase, domain 1"/>
    <property type="match status" value="1"/>
</dbReference>
<dbReference type="Gene3D" id="3.40.50.720">
    <property type="entry name" value="NAD(P)-binding Rossmann-like Domain"/>
    <property type="match status" value="1"/>
</dbReference>
<keyword evidence="6" id="KW-0560">Oxidoreductase</keyword>
<dbReference type="EMBL" id="BNAH01000006">
    <property type="protein sequence ID" value="GHE89496.1"/>
    <property type="molecule type" value="Genomic_DNA"/>
</dbReference>
<dbReference type="SUPFAM" id="SSF51735">
    <property type="entry name" value="NAD(P)-binding Rossmann-fold domains"/>
    <property type="match status" value="1"/>
</dbReference>
<proteinExistence type="inferred from homology"/>
<dbReference type="CDD" id="cd05254">
    <property type="entry name" value="dTDP_HR_like_SDR_e"/>
    <property type="match status" value="1"/>
</dbReference>
<gene>
    <name evidence="8" type="ORF">GCM10011501_18820</name>
</gene>
<sequence>MKIVVIGKSGQVASELNNLSNNKREIICLGRNELNIADKNAIEKVLTHLKPDAVINAAAYTAVDLAEKEPEQANQINGYSVGNLAQACHSLSLHLVHLSTDFVFDGNSSTPYLTTDQHAPINTYGASKAIGEKLLLELAPETSCIIRTAWVYSTYGNNFVKTMLNLMESKPELGIISDQIGTPTYAKTLAKAALHAAKNQLMGIYHWTDQGVASWYDFAVAIQELAFDKDLISKNIAIKAITTADYPTPAKRPSFSVLDKSQNSNTFPSELIVHWRQQLNSMLNDLKNREN</sequence>
<evidence type="ECO:0000256" key="2">
    <source>
        <dbReference type="ARBA" id="ARBA00010944"/>
    </source>
</evidence>